<dbReference type="PANTHER" id="PTHR24198">
    <property type="entry name" value="ANKYRIN REPEAT AND PROTEIN KINASE DOMAIN-CONTAINING PROTEIN"/>
    <property type="match status" value="1"/>
</dbReference>
<name>A0A2K0U3Z2_TRIHA</name>
<protein>
    <submittedName>
        <fullName evidence="8">Uncharacterized protein</fullName>
    </submittedName>
</protein>
<comment type="caution">
    <text evidence="8">The sequence shown here is derived from an EMBL/GenBank/DDBJ whole genome shotgun (WGS) entry which is preliminary data.</text>
</comment>
<dbReference type="InterPro" id="IPR002110">
    <property type="entry name" value="Ankyrin_rpt"/>
</dbReference>
<organism evidence="8 9">
    <name type="scientific">Trichoderma harzianum</name>
    <name type="common">Hypocrea lixii</name>
    <dbReference type="NCBI Taxonomy" id="5544"/>
    <lineage>
        <taxon>Eukaryota</taxon>
        <taxon>Fungi</taxon>
        <taxon>Dikarya</taxon>
        <taxon>Ascomycota</taxon>
        <taxon>Pezizomycotina</taxon>
        <taxon>Sordariomycetes</taxon>
        <taxon>Hypocreomycetidae</taxon>
        <taxon>Hypocreales</taxon>
        <taxon>Hypocreaceae</taxon>
        <taxon>Trichoderma</taxon>
    </lineage>
</organism>
<dbReference type="Gene3D" id="1.25.40.20">
    <property type="entry name" value="Ankyrin repeat-containing domain"/>
    <property type="match status" value="4"/>
</dbReference>
<dbReference type="InterPro" id="IPR036770">
    <property type="entry name" value="Ankyrin_rpt-contain_sf"/>
</dbReference>
<dbReference type="PANTHER" id="PTHR24198:SF165">
    <property type="entry name" value="ANKYRIN REPEAT-CONTAINING PROTEIN-RELATED"/>
    <property type="match status" value="1"/>
</dbReference>
<feature type="repeat" description="ANK" evidence="6">
    <location>
        <begin position="1088"/>
        <end position="1120"/>
    </location>
</feature>
<evidence type="ECO:0000256" key="7">
    <source>
        <dbReference type="SAM" id="MobiDB-lite"/>
    </source>
</evidence>
<evidence type="ECO:0000256" key="3">
    <source>
        <dbReference type="ARBA" id="ARBA00022771"/>
    </source>
</evidence>
<feature type="repeat" description="ANK" evidence="6">
    <location>
        <begin position="804"/>
        <end position="836"/>
    </location>
</feature>
<evidence type="ECO:0000256" key="2">
    <source>
        <dbReference type="ARBA" id="ARBA00022737"/>
    </source>
</evidence>
<feature type="repeat" description="ANK" evidence="6">
    <location>
        <begin position="1267"/>
        <end position="1299"/>
    </location>
</feature>
<evidence type="ECO:0000256" key="4">
    <source>
        <dbReference type="ARBA" id="ARBA00022833"/>
    </source>
</evidence>
<dbReference type="PROSITE" id="PS50297">
    <property type="entry name" value="ANK_REP_REGION"/>
    <property type="match status" value="4"/>
</dbReference>
<evidence type="ECO:0000313" key="8">
    <source>
        <dbReference type="EMBL" id="PNP52487.1"/>
    </source>
</evidence>
<feature type="repeat" description="ANK" evidence="6">
    <location>
        <begin position="955"/>
        <end position="987"/>
    </location>
</feature>
<proteinExistence type="predicted"/>
<sequence>MHGDGNPHIDIREISRYLYATYDSSRIITDAEYRTPIRSVVYFEFDRWDSRYNNISSMLLYFINVVSWRLWPQNFWFEDLENPIRDTKYWSLETVWPFFIVPLFAYRTSRLTFFIGCFDQCPEEERKWFLQQILLFQSYTEQSPSFILSTSSKDGLAIESLSEDWCINLQECPALIQPTIKNTSTNELRSGLFDLMSRRPVYEMVQPQLEALLEQCSDMPYIGLIILRWLTNYRRGASKSEIADLIRQLSPVTVENTVCVFISSLRTEDQSRMKNIYNWVKYAAEPWTAESLSEALTVHQQASGELTVETEPFIDDVHPRDLVLSIEQVFGGIIVILNRDIKFSHSSFYNVCIDGTTQKDDVERDRVNGEIATACLRYFNLKGTQEKLLKLFPGVLDGGPWASLLDATVIAHQRDSMAEYAVRFWHQHYNSSGKFKPSNLVHDLFSSRAARAAWEVPFFFFSNPLTRINRSYISSLPIFARLGLEDLIDEYLESNKNEHGFFEDCWYAVTEASRVGNKTMVQRLLDQLPVDENELRNSLFWAAAYGRDGVADILLERIPNLSSFQWPELISYQAAAAGLNNILAALIQAGHNMNELGPLWSSPPVVVAAWWNQTSTVEFLVNSDGKIDLSVCANDGDDALLTASQVGEPHMVDILLRGGANIHHKNNSGNGPVYKANRHRKHEALRRLLAAGAEFENDQEDGAKDIYVRLPLLATANFGFLECARLLLDASVARQSAQTGTVPEDVPPSISSSSHTHITRMLLENGPISPDTTPIAEQLLLKAIESGNVHLVSLLIEHGASINAFETPLTLASKDGSVEMVSLLLKKGADINEMMEDKSTESPLFRAIYANNVDVAMLLLKQDADLYWETDLGWSMLSSAYNTPEVISELLRRGLDRDHQCIYGSILHMAARWGHPKTIKVLLESDPKPNLNLVYGAANIFSEKADSEYIVRDELGLTALLIACQRYEPECVEMLLKAGADPHFRGKDDIEAIDILMRAGELEKVERCLRLFLSGPYKESAARKLDKKGNTLLHKIEKKTLVSVLQLLVKAGVPLDSKNRDGYTPLAVAVQKGNEAAAKYLIECGASRTGSILHLACAQGSVSLVELLIQEGADPEAIEPEYGRSLLYTALHIDDEEACSQMVRYLVDEVKVPLDQPGGQFKYPIIRAAHMARGPDSAGLKALKLLIRRKARLDVADDQGRHAVHIAAASLWKDGLCALVRAGVDINVRDKLGRLPIHFAASISNQGSLEYLLGRLKDIDVNAIDDDNWTPLLWASRTGALDSVTQLRERGADVWIRGRRRVEDSKPEDTWSALKLARFADRDSSWHEHLTPKENTRVNLDGDTEEWNDSLHRSMPGDQKAIKCESCFTEILGIRWECRICPGQASFCFKCFGRRDDIHTPGHSFEEIGPLYKQTLLEQRRDSVANSGDTETDLPLADGSRLHEEMEAVVGGEVGAGAPGNEASSDIDLDFHSEDTDSSSEF</sequence>
<dbReference type="SUPFAM" id="SSF57850">
    <property type="entry name" value="RING/U-box"/>
    <property type="match status" value="1"/>
</dbReference>
<feature type="region of interest" description="Disordered" evidence="7">
    <location>
        <begin position="1421"/>
        <end position="1482"/>
    </location>
</feature>
<keyword evidence="4" id="KW-0862">Zinc</keyword>
<dbReference type="InterPro" id="IPR043145">
    <property type="entry name" value="Znf_ZZ_sf"/>
</dbReference>
<keyword evidence="3" id="KW-0863">Zinc-finger</keyword>
<keyword evidence="1" id="KW-0479">Metal-binding</keyword>
<evidence type="ECO:0000313" key="9">
    <source>
        <dbReference type="Proteomes" id="UP000236290"/>
    </source>
</evidence>
<evidence type="ECO:0000256" key="6">
    <source>
        <dbReference type="PROSITE-ProRule" id="PRU00023"/>
    </source>
</evidence>
<dbReference type="OrthoDB" id="4895597at2759"/>
<dbReference type="SMART" id="SM00248">
    <property type="entry name" value="ANK"/>
    <property type="match status" value="19"/>
</dbReference>
<dbReference type="Pfam" id="PF12796">
    <property type="entry name" value="Ank_2"/>
    <property type="match status" value="4"/>
</dbReference>
<reference evidence="8 9" key="1">
    <citation type="submission" date="2017-02" db="EMBL/GenBank/DDBJ databases">
        <title>Genomes of Trichoderma spp. with biocontrol activity.</title>
        <authorList>
            <person name="Gardiner D."/>
            <person name="Kazan K."/>
            <person name="Vos C."/>
            <person name="Harvey P."/>
        </authorList>
    </citation>
    <scope>NUCLEOTIDE SEQUENCE [LARGE SCALE GENOMIC DNA]</scope>
    <source>
        <strain evidence="8 9">Tr1</strain>
    </source>
</reference>
<evidence type="ECO:0000256" key="1">
    <source>
        <dbReference type="ARBA" id="ARBA00022723"/>
    </source>
</evidence>
<feature type="repeat" description="ANK" evidence="6">
    <location>
        <begin position="635"/>
        <end position="667"/>
    </location>
</feature>
<dbReference type="Gene3D" id="3.30.60.90">
    <property type="match status" value="1"/>
</dbReference>
<dbReference type="SUPFAM" id="SSF48403">
    <property type="entry name" value="Ankyrin repeat"/>
    <property type="match status" value="4"/>
</dbReference>
<feature type="repeat" description="ANK" evidence="6">
    <location>
        <begin position="1028"/>
        <end position="1060"/>
    </location>
</feature>
<dbReference type="EMBL" id="MTYI01000108">
    <property type="protein sequence ID" value="PNP52487.1"/>
    <property type="molecule type" value="Genomic_DNA"/>
</dbReference>
<dbReference type="CDD" id="cd02249">
    <property type="entry name" value="ZZ"/>
    <property type="match status" value="1"/>
</dbReference>
<feature type="repeat" description="ANK" evidence="6">
    <location>
        <begin position="775"/>
        <end position="807"/>
    </location>
</feature>
<accession>A0A2K0U3Z2</accession>
<dbReference type="Proteomes" id="UP000236290">
    <property type="component" value="Unassembled WGS sequence"/>
</dbReference>
<dbReference type="Pfam" id="PF00023">
    <property type="entry name" value="Ank"/>
    <property type="match status" value="1"/>
</dbReference>
<gene>
    <name evidence="8" type="ORF">THARTR1_06955</name>
</gene>
<feature type="repeat" description="ANK" evidence="6">
    <location>
        <begin position="1061"/>
        <end position="1087"/>
    </location>
</feature>
<keyword evidence="5 6" id="KW-0040">ANK repeat</keyword>
<dbReference type="GO" id="GO:0008270">
    <property type="term" value="F:zinc ion binding"/>
    <property type="evidence" value="ECO:0007669"/>
    <property type="project" value="UniProtKB-KW"/>
</dbReference>
<dbReference type="PROSITE" id="PS50088">
    <property type="entry name" value="ANK_REPEAT"/>
    <property type="match status" value="9"/>
</dbReference>
<evidence type="ECO:0000256" key="5">
    <source>
        <dbReference type="ARBA" id="ARBA00023043"/>
    </source>
</evidence>
<feature type="repeat" description="ANK" evidence="6">
    <location>
        <begin position="1199"/>
        <end position="1231"/>
    </location>
</feature>
<keyword evidence="2" id="KW-0677">Repeat</keyword>